<evidence type="ECO:0000313" key="1">
    <source>
        <dbReference type="EMBL" id="BAZ83903.1"/>
    </source>
</evidence>
<protein>
    <submittedName>
        <fullName evidence="1">Uncharacterized protein</fullName>
    </submittedName>
</protein>
<sequence length="134" mass="15407">MINKLTQRLLTLALIFAITFFSWEVPCAWASHFFTNSGEISDNIRLSEYDFTPQENQAIQAVRQRRNKEIAAILDLSQRDLLAHELHNGDNIDQALEALNLSSEQRELVNSINVFTNLKLKGIFSRHSLLDSHR</sequence>
<gene>
    <name evidence="1" type="ORF">NIES806_00830</name>
</gene>
<dbReference type="EMBL" id="AP018316">
    <property type="protein sequence ID" value="BAZ83903.1"/>
    <property type="molecule type" value="Genomic_DNA"/>
</dbReference>
<proteinExistence type="predicted"/>
<keyword evidence="2" id="KW-1185">Reference proteome</keyword>
<reference evidence="1 2" key="1">
    <citation type="submission" date="2017-06" db="EMBL/GenBank/DDBJ databases">
        <title>Genome sequencing of cyanobaciteial culture collection at National Institute for Environmental Studies (NIES).</title>
        <authorList>
            <person name="Hirose Y."/>
            <person name="Shimura Y."/>
            <person name="Fujisawa T."/>
            <person name="Nakamura Y."/>
            <person name="Kawachi M."/>
        </authorList>
    </citation>
    <scope>NUCLEOTIDE SEQUENCE [LARGE SCALE GENOMIC DNA]</scope>
    <source>
        <strain evidence="1 2">NIES-806</strain>
    </source>
</reference>
<accession>A0A1Z4UXJ0</accession>
<dbReference type="AlphaFoldDB" id="A0A1Z4UXJ0"/>
<name>A0A1Z4UXJ0_9CYAN</name>
<evidence type="ECO:0000313" key="2">
    <source>
        <dbReference type="Proteomes" id="UP000218702"/>
    </source>
</evidence>
<dbReference type="KEGG" id="dcm:NIES806_00830"/>
<organism evidence="1 2">
    <name type="scientific">Dolichospermum compactum NIES-806</name>
    <dbReference type="NCBI Taxonomy" id="1973481"/>
    <lineage>
        <taxon>Bacteria</taxon>
        <taxon>Bacillati</taxon>
        <taxon>Cyanobacteriota</taxon>
        <taxon>Cyanophyceae</taxon>
        <taxon>Nostocales</taxon>
        <taxon>Aphanizomenonaceae</taxon>
        <taxon>Dolichospermum</taxon>
        <taxon>Dolichospermum compactum</taxon>
    </lineage>
</organism>
<dbReference type="Proteomes" id="UP000218702">
    <property type="component" value="Chromosome"/>
</dbReference>
<dbReference type="RefSeq" id="WP_096662619.1">
    <property type="nucleotide sequence ID" value="NZ_AP018316.1"/>
</dbReference>
<dbReference type="OrthoDB" id="515921at2"/>